<organism evidence="1 2">
    <name type="scientific">Rhabditophanes sp. KR3021</name>
    <dbReference type="NCBI Taxonomy" id="114890"/>
    <lineage>
        <taxon>Eukaryota</taxon>
        <taxon>Metazoa</taxon>
        <taxon>Ecdysozoa</taxon>
        <taxon>Nematoda</taxon>
        <taxon>Chromadorea</taxon>
        <taxon>Rhabditida</taxon>
        <taxon>Tylenchina</taxon>
        <taxon>Panagrolaimomorpha</taxon>
        <taxon>Strongyloidoidea</taxon>
        <taxon>Alloionematidae</taxon>
        <taxon>Rhabditophanes</taxon>
    </lineage>
</organism>
<accession>A0AC35TM42</accession>
<evidence type="ECO:0000313" key="2">
    <source>
        <dbReference type="WBParaSite" id="RSKR_0000191400.1"/>
    </source>
</evidence>
<sequence length="394" mass="42393">MKNNWIKIVLMVCLLSIACVSMPNKYSINGQIDEVGEDGIRLSLAPQDFLTTQAIIEQVPDKINKMEESIGEKVNERTNTIGEAVADKTNTMKEAVTDKTSGMGEAISDKASTIKEAIGENTNEAVDKTTHLGSEVAEGAKEMVSDSANTIENASTNAEELATEQSTGLGTTLSNAAKSVGSVLSTGANAVANFITGNDQGIVSTLSTNTQVLTPIFKRNSDIVSDQTPGLNESAVVSSDNLRTLNEETSQMTNQIPSTVQTETSKNRRDLGGRIDNGLTGAKDMHPETKDPTESSDIPTDEVTLGTVKSMEREVRTVLEEVHHLQLPQTENNDSEDIFGNMVETTTSTVKKVGPVTKINESSTAESASRDTRSVNYGDVNIHHFDKKLYSECD</sequence>
<reference evidence="2" key="1">
    <citation type="submission" date="2016-11" db="UniProtKB">
        <authorList>
            <consortium name="WormBaseParasite"/>
        </authorList>
    </citation>
    <scope>IDENTIFICATION</scope>
    <source>
        <strain evidence="2">KR3021</strain>
    </source>
</reference>
<evidence type="ECO:0000313" key="1">
    <source>
        <dbReference type="Proteomes" id="UP000095286"/>
    </source>
</evidence>
<name>A0AC35TM42_9BILA</name>
<protein>
    <submittedName>
        <fullName evidence="2">DUF148 domain-containing protein</fullName>
    </submittedName>
</protein>
<proteinExistence type="predicted"/>
<dbReference type="WBParaSite" id="RSKR_0000191400.1">
    <property type="protein sequence ID" value="RSKR_0000191400.1"/>
    <property type="gene ID" value="RSKR_0000191400"/>
</dbReference>
<dbReference type="Proteomes" id="UP000095286">
    <property type="component" value="Unplaced"/>
</dbReference>